<sequence length="128" mass="14468">MRVNVETDHSSIGSTCILSVFGLNFEHTSYSKNAEFVLRTCIVEGFWFNESYEVFNELLERARIATTSRRVQKPEKTLFVEDAVRHAVGFRSHGATRDVLGRGEKWKMGKRRFGGIVGGNNVTACHDV</sequence>
<name>A0AAP0JNJ6_9MAGN</name>
<dbReference type="EMBL" id="JBBNAE010000003">
    <property type="protein sequence ID" value="KAK9137029.1"/>
    <property type="molecule type" value="Genomic_DNA"/>
</dbReference>
<evidence type="ECO:0000313" key="2">
    <source>
        <dbReference type="Proteomes" id="UP001417504"/>
    </source>
</evidence>
<protein>
    <submittedName>
        <fullName evidence="1">Uncharacterized protein</fullName>
    </submittedName>
</protein>
<dbReference type="AlphaFoldDB" id="A0AAP0JNJ6"/>
<keyword evidence="2" id="KW-1185">Reference proteome</keyword>
<reference evidence="1 2" key="1">
    <citation type="submission" date="2024-01" db="EMBL/GenBank/DDBJ databases">
        <title>Genome assemblies of Stephania.</title>
        <authorList>
            <person name="Yang L."/>
        </authorList>
    </citation>
    <scope>NUCLEOTIDE SEQUENCE [LARGE SCALE GENOMIC DNA]</scope>
    <source>
        <strain evidence="1">QJT</strain>
        <tissue evidence="1">Leaf</tissue>
    </source>
</reference>
<comment type="caution">
    <text evidence="1">The sequence shown here is derived from an EMBL/GenBank/DDBJ whole genome shotgun (WGS) entry which is preliminary data.</text>
</comment>
<evidence type="ECO:0000313" key="1">
    <source>
        <dbReference type="EMBL" id="KAK9137029.1"/>
    </source>
</evidence>
<organism evidence="1 2">
    <name type="scientific">Stephania japonica</name>
    <dbReference type="NCBI Taxonomy" id="461633"/>
    <lineage>
        <taxon>Eukaryota</taxon>
        <taxon>Viridiplantae</taxon>
        <taxon>Streptophyta</taxon>
        <taxon>Embryophyta</taxon>
        <taxon>Tracheophyta</taxon>
        <taxon>Spermatophyta</taxon>
        <taxon>Magnoliopsida</taxon>
        <taxon>Ranunculales</taxon>
        <taxon>Menispermaceae</taxon>
        <taxon>Menispermoideae</taxon>
        <taxon>Cissampelideae</taxon>
        <taxon>Stephania</taxon>
    </lineage>
</organism>
<proteinExistence type="predicted"/>
<gene>
    <name evidence="1" type="ORF">Sjap_007623</name>
</gene>
<dbReference type="Proteomes" id="UP001417504">
    <property type="component" value="Unassembled WGS sequence"/>
</dbReference>
<accession>A0AAP0JNJ6</accession>